<feature type="transmembrane region" description="Helical" evidence="5">
    <location>
        <begin position="375"/>
        <end position="394"/>
    </location>
</feature>
<evidence type="ECO:0000256" key="4">
    <source>
        <dbReference type="ARBA" id="ARBA00023136"/>
    </source>
</evidence>
<keyword evidence="4 5" id="KW-0472">Membrane</keyword>
<feature type="transmembrane region" description="Helical" evidence="5">
    <location>
        <begin position="177"/>
        <end position="195"/>
    </location>
</feature>
<feature type="transmembrane region" description="Helical" evidence="5">
    <location>
        <begin position="222"/>
        <end position="239"/>
    </location>
</feature>
<feature type="transmembrane region" description="Helical" evidence="5">
    <location>
        <begin position="400"/>
        <end position="417"/>
    </location>
</feature>
<keyword evidence="2 5" id="KW-0812">Transmembrane</keyword>
<feature type="transmembrane region" description="Helical" evidence="5">
    <location>
        <begin position="104"/>
        <end position="121"/>
    </location>
</feature>
<protein>
    <submittedName>
        <fullName evidence="7">O-antigen ligase family protein</fullName>
    </submittedName>
</protein>
<organism evidence="7 8">
    <name type="scientific">Paracoccus stylophorae</name>
    <dbReference type="NCBI Taxonomy" id="659350"/>
    <lineage>
        <taxon>Bacteria</taxon>
        <taxon>Pseudomonadati</taxon>
        <taxon>Pseudomonadota</taxon>
        <taxon>Alphaproteobacteria</taxon>
        <taxon>Rhodobacterales</taxon>
        <taxon>Paracoccaceae</taxon>
        <taxon>Paracoccus</taxon>
    </lineage>
</organism>
<dbReference type="PANTHER" id="PTHR37422:SF17">
    <property type="entry name" value="O-ANTIGEN LIGASE"/>
    <property type="match status" value="1"/>
</dbReference>
<evidence type="ECO:0000313" key="8">
    <source>
        <dbReference type="Proteomes" id="UP001218412"/>
    </source>
</evidence>
<reference evidence="7 8" key="1">
    <citation type="submission" date="2021-01" db="EMBL/GenBank/DDBJ databases">
        <title>Biogeographic distribution of Paracoccus.</title>
        <authorList>
            <person name="Hollensteiner J."/>
            <person name="Leineberger J."/>
            <person name="Brinkhoff T."/>
            <person name="Daniel R."/>
        </authorList>
    </citation>
    <scope>NUCLEOTIDE SEQUENCE [LARGE SCALE GENOMIC DNA]</scope>
    <source>
        <strain evidence="7 8">LMG25392</strain>
    </source>
</reference>
<proteinExistence type="predicted"/>
<comment type="subcellular location">
    <subcellularLocation>
        <location evidence="1">Membrane</location>
        <topology evidence="1">Multi-pass membrane protein</topology>
    </subcellularLocation>
</comment>
<dbReference type="EMBL" id="CP067134">
    <property type="protein sequence ID" value="WCR10717.1"/>
    <property type="molecule type" value="Genomic_DNA"/>
</dbReference>
<accession>A0ABY7SXP5</accession>
<keyword evidence="8" id="KW-1185">Reference proteome</keyword>
<feature type="transmembrane region" description="Helical" evidence="5">
    <location>
        <begin position="48"/>
        <end position="69"/>
    </location>
</feature>
<keyword evidence="3 5" id="KW-1133">Transmembrane helix</keyword>
<feature type="transmembrane region" description="Helical" evidence="5">
    <location>
        <begin position="342"/>
        <end position="363"/>
    </location>
</feature>
<dbReference type="Proteomes" id="UP001218412">
    <property type="component" value="Chromosome"/>
</dbReference>
<dbReference type="InterPro" id="IPR007016">
    <property type="entry name" value="O-antigen_ligase-rel_domated"/>
</dbReference>
<feature type="transmembrane region" description="Helical" evidence="5">
    <location>
        <begin position="133"/>
        <end position="157"/>
    </location>
</feature>
<feature type="transmembrane region" description="Helical" evidence="5">
    <location>
        <begin position="23"/>
        <end position="42"/>
    </location>
</feature>
<evidence type="ECO:0000256" key="1">
    <source>
        <dbReference type="ARBA" id="ARBA00004141"/>
    </source>
</evidence>
<dbReference type="GO" id="GO:0016874">
    <property type="term" value="F:ligase activity"/>
    <property type="evidence" value="ECO:0007669"/>
    <property type="project" value="UniProtKB-KW"/>
</dbReference>
<dbReference type="InterPro" id="IPR051533">
    <property type="entry name" value="WaaL-like"/>
</dbReference>
<feature type="domain" description="O-antigen ligase-related" evidence="6">
    <location>
        <begin position="205"/>
        <end position="353"/>
    </location>
</feature>
<evidence type="ECO:0000259" key="6">
    <source>
        <dbReference type="Pfam" id="PF04932"/>
    </source>
</evidence>
<sequence>MSVATSTPPLAPRSGASPARRHAAGAFGWSDAVFLAVVILFASDAFAFLGTNSAVWLLCYAYMLLRLVTSLSQIAHALERNWPFLVYPALTLASALWSDVPVETLRFSLQLSMTVLIAVFLGSRFSARQIFRAFFAVTMFAMVVSILNVTGAIAPAYDGRGLFQGIFLSKNALGHRSVLFVLTCVFGIAILPGLTLQRRLAYVAGLIVAVVILGLSGSATGVLFSGAAGLFAVLLWLIIGWRGAWAFLAALMAGSLGLFVIASLFAELDPVSAVLGLVGRDPTLTGRTILWDFGWQHYLDRPWAGYGASGFWKNPDFASQIIALRQRYGDGVSGFHNLIVELLIMLGPVGVLAHFAMTAVALYRTLWHARHRHDPYAAWGFVIVIAIFGMSLLGPQYYQGHSIVIMLVVMLGTAFSLPRDAAQRTGNAARRARLTEPDFKVRT</sequence>
<name>A0ABY7SXP5_9RHOB</name>
<keyword evidence="7" id="KW-0436">Ligase</keyword>
<feature type="transmembrane region" description="Helical" evidence="5">
    <location>
        <begin position="246"/>
        <end position="266"/>
    </location>
</feature>
<dbReference type="Pfam" id="PF04932">
    <property type="entry name" value="Wzy_C"/>
    <property type="match status" value="1"/>
</dbReference>
<evidence type="ECO:0000256" key="5">
    <source>
        <dbReference type="SAM" id="Phobius"/>
    </source>
</evidence>
<dbReference type="RefSeq" id="WP_272858790.1">
    <property type="nucleotide sequence ID" value="NZ_CP067134.1"/>
</dbReference>
<gene>
    <name evidence="7" type="ORF">JHW45_17045</name>
</gene>
<evidence type="ECO:0000313" key="7">
    <source>
        <dbReference type="EMBL" id="WCR10717.1"/>
    </source>
</evidence>
<evidence type="ECO:0000256" key="2">
    <source>
        <dbReference type="ARBA" id="ARBA00022692"/>
    </source>
</evidence>
<evidence type="ECO:0000256" key="3">
    <source>
        <dbReference type="ARBA" id="ARBA00022989"/>
    </source>
</evidence>
<feature type="transmembrane region" description="Helical" evidence="5">
    <location>
        <begin position="200"/>
        <end position="216"/>
    </location>
</feature>
<dbReference type="PANTHER" id="PTHR37422">
    <property type="entry name" value="TEICHURONIC ACID BIOSYNTHESIS PROTEIN TUAE"/>
    <property type="match status" value="1"/>
</dbReference>